<evidence type="ECO:0000256" key="1">
    <source>
        <dbReference type="SAM" id="Phobius"/>
    </source>
</evidence>
<protein>
    <submittedName>
        <fullName evidence="2">DUF3307 domain-containing protein</fullName>
    </submittedName>
</protein>
<keyword evidence="1" id="KW-1133">Transmembrane helix</keyword>
<feature type="transmembrane region" description="Helical" evidence="1">
    <location>
        <begin position="103"/>
        <end position="124"/>
    </location>
</feature>
<dbReference type="EMBL" id="JACRSX010000016">
    <property type="protein sequence ID" value="MBC8563144.1"/>
    <property type="molecule type" value="Genomic_DNA"/>
</dbReference>
<keyword evidence="1" id="KW-0472">Membrane</keyword>
<sequence length="242" mass="27447">MENYLILLIFHLIGDFYLQTIKVARCKNAAKGELCGECQKCKNNIWFNGEYLLMHSVLYIVPFLVLYFVAGWKSATGAIAILLATHILIDATACYFNKKMKQTVVFIIDQMLHMGVLCVILRIFGFNCDAGRYYEALKIVFLCLALIMPCSIMINKLIQDIYPNSNETGMFDVGSMIGVMERILTVVFACLGNFSAIAIIITIKTWARTNDLKETEFRNKYLLGTLTSLVLALLIFIIYNEL</sequence>
<evidence type="ECO:0000313" key="3">
    <source>
        <dbReference type="Proteomes" id="UP000606193"/>
    </source>
</evidence>
<gene>
    <name evidence="2" type="ORF">H8704_10975</name>
</gene>
<dbReference type="InterPro" id="IPR021737">
    <property type="entry name" value="Phage_phiKZ_Orf197"/>
</dbReference>
<feature type="transmembrane region" description="Helical" evidence="1">
    <location>
        <begin position="179"/>
        <end position="201"/>
    </location>
</feature>
<feature type="transmembrane region" description="Helical" evidence="1">
    <location>
        <begin position="221"/>
        <end position="239"/>
    </location>
</feature>
<keyword evidence="1" id="KW-0812">Transmembrane</keyword>
<name>A0ABR7N3D1_9FIRM</name>
<evidence type="ECO:0000313" key="2">
    <source>
        <dbReference type="EMBL" id="MBC8563144.1"/>
    </source>
</evidence>
<dbReference type="Proteomes" id="UP000606193">
    <property type="component" value="Unassembled WGS sequence"/>
</dbReference>
<organism evidence="2 3">
    <name type="scientific">Jutongia huaianensis</name>
    <dbReference type="NCBI Taxonomy" id="2763668"/>
    <lineage>
        <taxon>Bacteria</taxon>
        <taxon>Bacillati</taxon>
        <taxon>Bacillota</taxon>
        <taxon>Clostridia</taxon>
        <taxon>Lachnospirales</taxon>
        <taxon>Lachnospiraceae</taxon>
        <taxon>Jutongia</taxon>
    </lineage>
</organism>
<dbReference type="Pfam" id="PF11750">
    <property type="entry name" value="DUF3307"/>
    <property type="match status" value="1"/>
</dbReference>
<feature type="transmembrane region" description="Helical" evidence="1">
    <location>
        <begin position="76"/>
        <end position="96"/>
    </location>
</feature>
<proteinExistence type="predicted"/>
<keyword evidence="3" id="KW-1185">Reference proteome</keyword>
<feature type="transmembrane region" description="Helical" evidence="1">
    <location>
        <begin position="52"/>
        <end position="70"/>
    </location>
</feature>
<accession>A0ABR7N3D1</accession>
<dbReference type="RefSeq" id="WP_249298294.1">
    <property type="nucleotide sequence ID" value="NZ_JACRSX010000016.1"/>
</dbReference>
<feature type="transmembrane region" description="Helical" evidence="1">
    <location>
        <begin position="136"/>
        <end position="158"/>
    </location>
</feature>
<reference evidence="2 3" key="1">
    <citation type="submission" date="2020-08" db="EMBL/GenBank/DDBJ databases">
        <title>Genome public.</title>
        <authorList>
            <person name="Liu C."/>
            <person name="Sun Q."/>
        </authorList>
    </citation>
    <scope>NUCLEOTIDE SEQUENCE [LARGE SCALE GENOMIC DNA]</scope>
    <source>
        <strain evidence="2 3">NSJ-37</strain>
    </source>
</reference>
<comment type="caution">
    <text evidence="2">The sequence shown here is derived from an EMBL/GenBank/DDBJ whole genome shotgun (WGS) entry which is preliminary data.</text>
</comment>